<protein>
    <submittedName>
        <fullName evidence="10">Putative acyl-CoA dehydrogenase</fullName>
    </submittedName>
</protein>
<evidence type="ECO:0000259" key="9">
    <source>
        <dbReference type="Pfam" id="PF02771"/>
    </source>
</evidence>
<dbReference type="Proteomes" id="UP000019491">
    <property type="component" value="Unassembled WGS sequence"/>
</dbReference>
<dbReference type="Gene3D" id="2.40.110.10">
    <property type="entry name" value="Butyryl-CoA Dehydrogenase, subunit A, domain 2"/>
    <property type="match status" value="1"/>
</dbReference>
<comment type="cofactor">
    <cofactor evidence="1 6">
        <name>FAD</name>
        <dbReference type="ChEBI" id="CHEBI:57692"/>
    </cofactor>
</comment>
<evidence type="ECO:0000256" key="4">
    <source>
        <dbReference type="ARBA" id="ARBA00022827"/>
    </source>
</evidence>
<dbReference type="Pfam" id="PF00441">
    <property type="entry name" value="Acyl-CoA_dh_1"/>
    <property type="match status" value="1"/>
</dbReference>
<dbReference type="InterPro" id="IPR046373">
    <property type="entry name" value="Acyl-CoA_Oxase/DH_mid-dom_sf"/>
</dbReference>
<evidence type="ECO:0000259" key="8">
    <source>
        <dbReference type="Pfam" id="PF02770"/>
    </source>
</evidence>
<evidence type="ECO:0000259" key="7">
    <source>
        <dbReference type="Pfam" id="PF00441"/>
    </source>
</evidence>
<evidence type="ECO:0000313" key="10">
    <source>
        <dbReference type="EMBL" id="GAF48148.1"/>
    </source>
</evidence>
<dbReference type="RefSeq" id="WP_052033492.1">
    <property type="nucleotide sequence ID" value="NZ_BAWF01000049.1"/>
</dbReference>
<evidence type="ECO:0000256" key="2">
    <source>
        <dbReference type="ARBA" id="ARBA00009347"/>
    </source>
</evidence>
<feature type="domain" description="Acyl-CoA dehydrogenase/oxidase N-terminal" evidence="9">
    <location>
        <begin position="43"/>
        <end position="123"/>
    </location>
</feature>
<dbReference type="GO" id="GO:0050660">
    <property type="term" value="F:flavin adenine dinucleotide binding"/>
    <property type="evidence" value="ECO:0007669"/>
    <property type="project" value="InterPro"/>
</dbReference>
<accession>X0PXM6</accession>
<dbReference type="InterPro" id="IPR009100">
    <property type="entry name" value="AcylCoA_DH/oxidase_NM_dom_sf"/>
</dbReference>
<dbReference type="InterPro" id="IPR013786">
    <property type="entry name" value="AcylCoA_DH/ox_N"/>
</dbReference>
<dbReference type="Gene3D" id="1.10.540.10">
    <property type="entry name" value="Acyl-CoA dehydrogenase/oxidase, N-terminal domain"/>
    <property type="match status" value="1"/>
</dbReference>
<comment type="similarity">
    <text evidence="2 6">Belongs to the acyl-CoA dehydrogenase family.</text>
</comment>
<reference evidence="10 11" key="1">
    <citation type="submission" date="2014-02" db="EMBL/GenBank/DDBJ databases">
        <title>Whole genome shotgun sequence of Rhodococcus wratislaviensis NBRC 100605.</title>
        <authorList>
            <person name="Hosoyama A."/>
            <person name="Tsuchikane K."/>
            <person name="Yoshida I."/>
            <person name="Ohji S."/>
            <person name="Ichikawa N."/>
            <person name="Yamazoe A."/>
            <person name="Fujita N."/>
        </authorList>
    </citation>
    <scope>NUCLEOTIDE SEQUENCE [LARGE SCALE GENOMIC DNA]</scope>
    <source>
        <strain evidence="10 11">NBRC 100605</strain>
    </source>
</reference>
<evidence type="ECO:0000256" key="1">
    <source>
        <dbReference type="ARBA" id="ARBA00001974"/>
    </source>
</evidence>
<dbReference type="InterPro" id="IPR009075">
    <property type="entry name" value="AcylCo_DH/oxidase_C"/>
</dbReference>
<dbReference type="InterPro" id="IPR036250">
    <property type="entry name" value="AcylCo_DH-like_C"/>
</dbReference>
<evidence type="ECO:0000256" key="6">
    <source>
        <dbReference type="RuleBase" id="RU362125"/>
    </source>
</evidence>
<dbReference type="EMBL" id="BAWF01000049">
    <property type="protein sequence ID" value="GAF48148.1"/>
    <property type="molecule type" value="Genomic_DNA"/>
</dbReference>
<dbReference type="InterPro" id="IPR052161">
    <property type="entry name" value="Mycobact_Acyl-CoA_DH"/>
</dbReference>
<feature type="domain" description="Acyl-CoA dehydrogenase/oxidase C-terminal" evidence="7">
    <location>
        <begin position="234"/>
        <end position="377"/>
    </location>
</feature>
<gene>
    <name evidence="10" type="ORF">RW1_049_00570</name>
</gene>
<evidence type="ECO:0000313" key="11">
    <source>
        <dbReference type="Proteomes" id="UP000019491"/>
    </source>
</evidence>
<feature type="domain" description="Acyl-CoA oxidase/dehydrogenase middle" evidence="8">
    <location>
        <begin position="129"/>
        <end position="221"/>
    </location>
</feature>
<keyword evidence="11" id="KW-1185">Reference proteome</keyword>
<dbReference type="AlphaFoldDB" id="X0PXM6"/>
<dbReference type="PANTHER" id="PTHR43292">
    <property type="entry name" value="ACYL-COA DEHYDROGENASE"/>
    <property type="match status" value="1"/>
</dbReference>
<keyword evidence="4 6" id="KW-0274">FAD</keyword>
<sequence>MTSTATRTIAEHTIVLAAWIDENSDRLDKFRRPVEGGVRGAVEHARELMALLYEAGWSRWGWPEEIGGLGGSELHRAAVYDGLGAAGIQIPEVFVILETVAPVLAHYSPELAADHLPAYLRGEEIWGQGFSEPEAGSDLASVRTFARATGDGFVLNGQKIWMTLGSSANYAMVLARTGTTESRHRGLTMLWVDLASAGVTVRPIVAANGREEFAEVFFEDVEVPAEYLVGPQDGGWGVAMFLLQYERGMYAWLRQSILHHRLSAVAGRVRPGDTRSSRALGEAFVLLAALRARSVTTVTALAEGRNPGPVVSVDKMLLSSAERATFEAARKAQFEEFVVSDDLESATLRDEWFYSRATSIFGGAVEVQRDIVARHVLCLPTGRRANS</sequence>
<proteinExistence type="inferred from homology"/>
<dbReference type="GO" id="GO:0016627">
    <property type="term" value="F:oxidoreductase activity, acting on the CH-CH group of donors"/>
    <property type="evidence" value="ECO:0007669"/>
    <property type="project" value="InterPro"/>
</dbReference>
<dbReference type="Pfam" id="PF02770">
    <property type="entry name" value="Acyl-CoA_dh_M"/>
    <property type="match status" value="1"/>
</dbReference>
<dbReference type="OrthoDB" id="2431337at2"/>
<dbReference type="InterPro" id="IPR006091">
    <property type="entry name" value="Acyl-CoA_Oxase/DH_mid-dom"/>
</dbReference>
<keyword evidence="3 6" id="KW-0285">Flavoprotein</keyword>
<dbReference type="InterPro" id="IPR037069">
    <property type="entry name" value="AcylCoA_DH/ox_N_sf"/>
</dbReference>
<dbReference type="SUPFAM" id="SSF56645">
    <property type="entry name" value="Acyl-CoA dehydrogenase NM domain-like"/>
    <property type="match status" value="1"/>
</dbReference>
<keyword evidence="5 6" id="KW-0560">Oxidoreductase</keyword>
<evidence type="ECO:0000256" key="5">
    <source>
        <dbReference type="ARBA" id="ARBA00023002"/>
    </source>
</evidence>
<dbReference type="PANTHER" id="PTHR43292:SF3">
    <property type="entry name" value="ACYL-COA DEHYDROGENASE FADE29"/>
    <property type="match status" value="1"/>
</dbReference>
<dbReference type="SUPFAM" id="SSF47203">
    <property type="entry name" value="Acyl-CoA dehydrogenase C-terminal domain-like"/>
    <property type="match status" value="1"/>
</dbReference>
<dbReference type="GO" id="GO:0005886">
    <property type="term" value="C:plasma membrane"/>
    <property type="evidence" value="ECO:0007669"/>
    <property type="project" value="TreeGrafter"/>
</dbReference>
<name>X0PXM6_RHOWR</name>
<dbReference type="Gene3D" id="1.20.140.10">
    <property type="entry name" value="Butyryl-CoA Dehydrogenase, subunit A, domain 3"/>
    <property type="match status" value="1"/>
</dbReference>
<organism evidence="10 11">
    <name type="scientific">Rhodococcus wratislaviensis NBRC 100605</name>
    <dbReference type="NCBI Taxonomy" id="1219028"/>
    <lineage>
        <taxon>Bacteria</taxon>
        <taxon>Bacillati</taxon>
        <taxon>Actinomycetota</taxon>
        <taxon>Actinomycetes</taxon>
        <taxon>Mycobacteriales</taxon>
        <taxon>Nocardiaceae</taxon>
        <taxon>Rhodococcus</taxon>
    </lineage>
</organism>
<dbReference type="Pfam" id="PF02771">
    <property type="entry name" value="Acyl-CoA_dh_N"/>
    <property type="match status" value="1"/>
</dbReference>
<comment type="caution">
    <text evidence="10">The sequence shown here is derived from an EMBL/GenBank/DDBJ whole genome shotgun (WGS) entry which is preliminary data.</text>
</comment>
<evidence type="ECO:0000256" key="3">
    <source>
        <dbReference type="ARBA" id="ARBA00022630"/>
    </source>
</evidence>